<dbReference type="Gene3D" id="1.20.120.580">
    <property type="entry name" value="bsu32300-like"/>
    <property type="match status" value="1"/>
</dbReference>
<reference evidence="5 6" key="1">
    <citation type="journal article" date="2015" name="Int. J. Syst. Evol. Microbiol.">
        <title>Novibacillus thermophilus gen. nov., sp. nov., a Gram-staining-negative and moderately thermophilic member of the family Thermoactinomycetaceae.</title>
        <authorList>
            <person name="Yang G."/>
            <person name="Chen J."/>
            <person name="Zhou S."/>
        </authorList>
    </citation>
    <scope>NUCLEOTIDE SEQUENCE [LARGE SCALE GENOMIC DNA]</scope>
    <source>
        <strain evidence="5 6">SG-1</strain>
    </source>
</reference>
<dbReference type="STRING" id="1471761.B0W44_08850"/>
<dbReference type="OrthoDB" id="2375467at2"/>
<evidence type="ECO:0008006" key="7">
    <source>
        <dbReference type="Google" id="ProtNLM"/>
    </source>
</evidence>
<evidence type="ECO:0000256" key="1">
    <source>
        <dbReference type="ARBA" id="ARBA00022649"/>
    </source>
</evidence>
<dbReference type="RefSeq" id="WP_077719747.1">
    <property type="nucleotide sequence ID" value="NZ_CP019699.1"/>
</dbReference>
<dbReference type="InterPro" id="IPR052379">
    <property type="entry name" value="Type_VII_TA_RNase"/>
</dbReference>
<dbReference type="GO" id="GO:0110001">
    <property type="term" value="C:toxin-antitoxin complex"/>
    <property type="evidence" value="ECO:0007669"/>
    <property type="project" value="InterPro"/>
</dbReference>
<keyword evidence="6" id="KW-1185">Reference proteome</keyword>
<comment type="similarity">
    <text evidence="4">Belongs to the HepT RNase toxin family.</text>
</comment>
<dbReference type="GO" id="GO:0004540">
    <property type="term" value="F:RNA nuclease activity"/>
    <property type="evidence" value="ECO:0007669"/>
    <property type="project" value="InterPro"/>
</dbReference>
<evidence type="ECO:0000256" key="4">
    <source>
        <dbReference type="ARBA" id="ARBA00024207"/>
    </source>
</evidence>
<name>A0A1U9K773_9BACL</name>
<accession>A0A1U9K773</accession>
<keyword evidence="1" id="KW-1277">Toxin-antitoxin system</keyword>
<dbReference type="AlphaFoldDB" id="A0A1U9K773"/>
<dbReference type="InterPro" id="IPR037038">
    <property type="entry name" value="HepT-like_sf"/>
</dbReference>
<dbReference type="PANTHER" id="PTHR33397">
    <property type="entry name" value="UPF0331 PROTEIN YUTE"/>
    <property type="match status" value="1"/>
</dbReference>
<gene>
    <name evidence="5" type="ORF">B0W44_08850</name>
</gene>
<keyword evidence="2" id="KW-0540">Nuclease</keyword>
<evidence type="ECO:0000313" key="5">
    <source>
        <dbReference type="EMBL" id="AQS55884.1"/>
    </source>
</evidence>
<dbReference type="InterPro" id="IPR008201">
    <property type="entry name" value="HepT-like"/>
</dbReference>
<evidence type="ECO:0000256" key="3">
    <source>
        <dbReference type="ARBA" id="ARBA00022801"/>
    </source>
</evidence>
<proteinExistence type="inferred from homology"/>
<dbReference type="Pfam" id="PF01934">
    <property type="entry name" value="HepT-like"/>
    <property type="match status" value="1"/>
</dbReference>
<protein>
    <recommendedName>
        <fullName evidence="7">DUF86 domain-containing protein</fullName>
    </recommendedName>
</protein>
<keyword evidence="3" id="KW-0378">Hydrolase</keyword>
<dbReference type="GO" id="GO:0016787">
    <property type="term" value="F:hydrolase activity"/>
    <property type="evidence" value="ECO:0007669"/>
    <property type="project" value="UniProtKB-KW"/>
</dbReference>
<organism evidence="5 6">
    <name type="scientific">Novibacillus thermophilus</name>
    <dbReference type="NCBI Taxonomy" id="1471761"/>
    <lineage>
        <taxon>Bacteria</taxon>
        <taxon>Bacillati</taxon>
        <taxon>Bacillota</taxon>
        <taxon>Bacilli</taxon>
        <taxon>Bacillales</taxon>
        <taxon>Thermoactinomycetaceae</taxon>
        <taxon>Novibacillus</taxon>
    </lineage>
</organism>
<evidence type="ECO:0000256" key="2">
    <source>
        <dbReference type="ARBA" id="ARBA00022722"/>
    </source>
</evidence>
<dbReference type="KEGG" id="ntr:B0W44_08850"/>
<dbReference type="PANTHER" id="PTHR33397:SF5">
    <property type="entry name" value="RNASE YUTE-RELATED"/>
    <property type="match status" value="1"/>
</dbReference>
<sequence>MYGIDFERIEEQLAYLRTCLNVLDDVIPLESEPAQFAAARALHVAIECVTDIGNALIDGFFMRDPGSYEDIVEILKDENVLPEEEGEQIKRLVECRRKLVVQYTDVDKKELERLTTLADALKPFSRRIGEYLKQELGENVPPFDI</sequence>
<dbReference type="EMBL" id="CP019699">
    <property type="protein sequence ID" value="AQS55884.1"/>
    <property type="molecule type" value="Genomic_DNA"/>
</dbReference>
<evidence type="ECO:0000313" key="6">
    <source>
        <dbReference type="Proteomes" id="UP000188603"/>
    </source>
</evidence>
<dbReference type="Proteomes" id="UP000188603">
    <property type="component" value="Chromosome"/>
</dbReference>